<sequence length="244" mass="27867">MNFIIVDDEPGMREIRQLWLTHSDDAAVDTCVAQSFEQALALGERWREFDVAVVDGYDRRGDKMRESEADQAGVPFHEYDRFPGRSVVLAAKRHNPNIIVIVTSTYIKGHDELAQQMEGAGATYVFSHDEVMHRERFTERMTDPERFAQRTTTPPPRGRRRLAEISEIVHSADPAVRRHVVEGRSSESKKASRRGVDRLVHQLRDVLNVPESATGRAVHLQNLRPTLRRMLGLDIEPPRSHTDD</sequence>
<dbReference type="RefSeq" id="WP_212992241.1">
    <property type="nucleotide sequence ID" value="NZ_BAABEA010000004.1"/>
</dbReference>
<dbReference type="Gene3D" id="3.40.50.2300">
    <property type="match status" value="1"/>
</dbReference>
<name>A0A919SP47_9ACTN</name>
<keyword evidence="2" id="KW-1185">Reference proteome</keyword>
<dbReference type="Proteomes" id="UP000681340">
    <property type="component" value="Unassembled WGS sequence"/>
</dbReference>
<dbReference type="AlphaFoldDB" id="A0A919SP47"/>
<protein>
    <submittedName>
        <fullName evidence="1">Uncharacterized protein</fullName>
    </submittedName>
</protein>
<evidence type="ECO:0000313" key="1">
    <source>
        <dbReference type="EMBL" id="GIM74957.1"/>
    </source>
</evidence>
<evidence type="ECO:0000313" key="2">
    <source>
        <dbReference type="Proteomes" id="UP000681340"/>
    </source>
</evidence>
<organism evidence="1 2">
    <name type="scientific">Actinoplanes auranticolor</name>
    <dbReference type="NCBI Taxonomy" id="47988"/>
    <lineage>
        <taxon>Bacteria</taxon>
        <taxon>Bacillati</taxon>
        <taxon>Actinomycetota</taxon>
        <taxon>Actinomycetes</taxon>
        <taxon>Micromonosporales</taxon>
        <taxon>Micromonosporaceae</taxon>
        <taxon>Actinoplanes</taxon>
    </lineage>
</organism>
<gene>
    <name evidence="1" type="ORF">Aau02nite_63560</name>
</gene>
<proteinExistence type="predicted"/>
<dbReference type="EMBL" id="BOQL01000053">
    <property type="protein sequence ID" value="GIM74957.1"/>
    <property type="molecule type" value="Genomic_DNA"/>
</dbReference>
<reference evidence="1" key="1">
    <citation type="submission" date="2021-03" db="EMBL/GenBank/DDBJ databases">
        <title>Whole genome shotgun sequence of Actinoplanes auranticolor NBRC 12245.</title>
        <authorList>
            <person name="Komaki H."/>
            <person name="Tamura T."/>
        </authorList>
    </citation>
    <scope>NUCLEOTIDE SEQUENCE</scope>
    <source>
        <strain evidence="1">NBRC 12245</strain>
    </source>
</reference>
<accession>A0A919SP47</accession>
<comment type="caution">
    <text evidence="1">The sequence shown here is derived from an EMBL/GenBank/DDBJ whole genome shotgun (WGS) entry which is preliminary data.</text>
</comment>